<evidence type="ECO:0000256" key="9">
    <source>
        <dbReference type="RuleBase" id="RU003357"/>
    </source>
</evidence>
<dbReference type="InterPro" id="IPR000531">
    <property type="entry name" value="Beta-barrel_TonB"/>
</dbReference>
<evidence type="ECO:0000313" key="12">
    <source>
        <dbReference type="EMBL" id="MFL9845464.1"/>
    </source>
</evidence>
<dbReference type="InterPro" id="IPR012910">
    <property type="entry name" value="Plug_dom"/>
</dbReference>
<evidence type="ECO:0000256" key="1">
    <source>
        <dbReference type="ARBA" id="ARBA00004571"/>
    </source>
</evidence>
<dbReference type="InterPro" id="IPR039426">
    <property type="entry name" value="TonB-dep_rcpt-like"/>
</dbReference>
<dbReference type="EMBL" id="JBELPZ010000017">
    <property type="protein sequence ID" value="MFL9845464.1"/>
    <property type="molecule type" value="Genomic_DNA"/>
</dbReference>
<keyword evidence="7 8" id="KW-0998">Cell outer membrane</keyword>
<dbReference type="Gene3D" id="2.40.170.20">
    <property type="entry name" value="TonB-dependent receptor, beta-barrel domain"/>
    <property type="match status" value="1"/>
</dbReference>
<evidence type="ECO:0000313" key="13">
    <source>
        <dbReference type="Proteomes" id="UP001629156"/>
    </source>
</evidence>
<evidence type="ECO:0000256" key="3">
    <source>
        <dbReference type="ARBA" id="ARBA00022452"/>
    </source>
</evidence>
<dbReference type="Pfam" id="PF00593">
    <property type="entry name" value="TonB_dep_Rec_b-barrel"/>
    <property type="match status" value="1"/>
</dbReference>
<evidence type="ECO:0000259" key="10">
    <source>
        <dbReference type="Pfam" id="PF00593"/>
    </source>
</evidence>
<feature type="domain" description="TonB-dependent receptor plug" evidence="11">
    <location>
        <begin position="132"/>
        <end position="226"/>
    </location>
</feature>
<comment type="caution">
    <text evidence="12">The sequence shown here is derived from an EMBL/GenBank/DDBJ whole genome shotgun (WGS) entry which is preliminary data.</text>
</comment>
<gene>
    <name evidence="12" type="ORF">ABS766_13630</name>
</gene>
<accession>A0ABW8YZF2</accession>
<sequence length="925" mass="103236">MKLKFLAITFFFIALGYSQDTGVITGTVTDKDMNNETLPFASVAIKGTSIGTNTDDNGKYSLKVPAGNHTLVFAFLGYETIEVPVSVKAGETKTINKVMSSSSVLLEDVIIETVVNREKESALLLEQKNAVEMKQAIGAQELSRKGVGDAAAAVVKTSGVTKQEGVNNVFVRGLGDRYNSTTLNGLPLPSEDPVYKNISLDFFSTKIIKNININKTFSADLYGDVAGANIDISSKELEKNSYFSVAAGAGINTNVMDATFLVADGAYNYFGFLENGKDVPVNNLTDYSFKTSFKPVEKSTPINSNFNILGGKKLELANGNTLSLFGVVLNNNYFQYKEGHVRQISNSGGFRQDLDFKSSEYKASQALLGNVKYKFDKGSIGYNTLYIHDNNQSVGDYNGYSTNVNDNNEATNSIIRRQQLNNNNLFVNQLVADYKFTDKISANGGVSYNMMRGSEPDRRTNSYDYDYNGNEGHLVASNSAGLNNRFFSTLDEDDITGRLEGNYTLNPEENLLKIVKVGVNVRHTERTFNFSQINYDVRKPIPIDINNPDSFFNQANLTLGKANDGFDFVTHRGRLADAFDPFYYEASRDIYAAYGLIIYPFNEKITAQLGVRFEDFEQTIDWDTNLSSSVNNLTIDPSNIKKTYVLPSATLKYSLNEAHTIRFAASETYTMPQFKETAPFLYESVNYSEFGNPYLVPSTDYNIDLKYDWYFTSKEIVSIGALYKYIQDPISRIRVNSAANDYSYVNTDHAFVAGIEAELRKNIYSVESDNRTNEFTFGLNASYLYTEQVQNDTDKDNLTVLFTHDKGKMQGAAPWLVNSDLSYTAKNDTTELTSTLVFNYFYDKVYSVGTGGNENIVEKSVPTLDFINKFEFLNKNLQLSLSVNNILDPKFRLTQDINPGGNREEATVSTYKKGMFFSVGVNWTL</sequence>
<dbReference type="PROSITE" id="PS52016">
    <property type="entry name" value="TONB_DEPENDENT_REC_3"/>
    <property type="match status" value="1"/>
</dbReference>
<dbReference type="Pfam" id="PF13715">
    <property type="entry name" value="CarbopepD_reg_2"/>
    <property type="match status" value="1"/>
</dbReference>
<dbReference type="RefSeq" id="WP_408085748.1">
    <property type="nucleotide sequence ID" value="NZ_JBELPZ010000017.1"/>
</dbReference>
<keyword evidence="5 9" id="KW-0798">TonB box</keyword>
<evidence type="ECO:0000256" key="5">
    <source>
        <dbReference type="ARBA" id="ARBA00023077"/>
    </source>
</evidence>
<dbReference type="PANTHER" id="PTHR40980">
    <property type="entry name" value="PLUG DOMAIN-CONTAINING PROTEIN"/>
    <property type="match status" value="1"/>
</dbReference>
<dbReference type="InterPro" id="IPR037066">
    <property type="entry name" value="Plug_dom_sf"/>
</dbReference>
<dbReference type="InterPro" id="IPR008969">
    <property type="entry name" value="CarboxyPept-like_regulatory"/>
</dbReference>
<keyword evidence="6 8" id="KW-0472">Membrane</keyword>
<feature type="domain" description="TonB-dependent receptor-like beta-barrel" evidence="10">
    <location>
        <begin position="461"/>
        <end position="886"/>
    </location>
</feature>
<proteinExistence type="inferred from homology"/>
<keyword evidence="12" id="KW-0675">Receptor</keyword>
<dbReference type="Pfam" id="PF07715">
    <property type="entry name" value="Plug"/>
    <property type="match status" value="1"/>
</dbReference>
<evidence type="ECO:0000256" key="8">
    <source>
        <dbReference type="PROSITE-ProRule" id="PRU01360"/>
    </source>
</evidence>
<comment type="subcellular location">
    <subcellularLocation>
        <location evidence="1 8">Cell outer membrane</location>
        <topology evidence="1 8">Multi-pass membrane protein</topology>
    </subcellularLocation>
</comment>
<dbReference type="PANTHER" id="PTHR40980:SF5">
    <property type="entry name" value="TONB-DEPENDENT RECEPTOR"/>
    <property type="match status" value="1"/>
</dbReference>
<evidence type="ECO:0000256" key="4">
    <source>
        <dbReference type="ARBA" id="ARBA00022692"/>
    </source>
</evidence>
<keyword evidence="4 8" id="KW-0812">Transmembrane</keyword>
<dbReference type="Gene3D" id="2.60.40.1120">
    <property type="entry name" value="Carboxypeptidase-like, regulatory domain"/>
    <property type="match status" value="1"/>
</dbReference>
<dbReference type="Gene3D" id="2.170.130.10">
    <property type="entry name" value="TonB-dependent receptor, plug domain"/>
    <property type="match status" value="1"/>
</dbReference>
<evidence type="ECO:0000256" key="7">
    <source>
        <dbReference type="ARBA" id="ARBA00023237"/>
    </source>
</evidence>
<keyword evidence="13" id="KW-1185">Reference proteome</keyword>
<evidence type="ECO:0000256" key="2">
    <source>
        <dbReference type="ARBA" id="ARBA00022448"/>
    </source>
</evidence>
<protein>
    <submittedName>
        <fullName evidence="12">TonB-dependent receptor</fullName>
    </submittedName>
</protein>
<dbReference type="InterPro" id="IPR036942">
    <property type="entry name" value="Beta-barrel_TonB_sf"/>
</dbReference>
<dbReference type="SUPFAM" id="SSF56935">
    <property type="entry name" value="Porins"/>
    <property type="match status" value="1"/>
</dbReference>
<organism evidence="12 13">
    <name type="scientific">Flavobacterium rhizosphaerae</name>
    <dbReference type="NCBI Taxonomy" id="3163298"/>
    <lineage>
        <taxon>Bacteria</taxon>
        <taxon>Pseudomonadati</taxon>
        <taxon>Bacteroidota</taxon>
        <taxon>Flavobacteriia</taxon>
        <taxon>Flavobacteriales</taxon>
        <taxon>Flavobacteriaceae</taxon>
        <taxon>Flavobacterium</taxon>
    </lineage>
</organism>
<dbReference type="Proteomes" id="UP001629156">
    <property type="component" value="Unassembled WGS sequence"/>
</dbReference>
<dbReference type="SUPFAM" id="SSF49464">
    <property type="entry name" value="Carboxypeptidase regulatory domain-like"/>
    <property type="match status" value="1"/>
</dbReference>
<comment type="similarity">
    <text evidence="8 9">Belongs to the TonB-dependent receptor family.</text>
</comment>
<keyword evidence="3 8" id="KW-1134">Transmembrane beta strand</keyword>
<reference evidence="12 13" key="1">
    <citation type="submission" date="2024-06" db="EMBL/GenBank/DDBJ databases">
        <authorList>
            <person name="Kaempfer P."/>
            <person name="Viver T."/>
        </authorList>
    </citation>
    <scope>NUCLEOTIDE SEQUENCE [LARGE SCALE GENOMIC DNA]</scope>
    <source>
        <strain evidence="12 13">ST-119</strain>
    </source>
</reference>
<evidence type="ECO:0000256" key="6">
    <source>
        <dbReference type="ARBA" id="ARBA00023136"/>
    </source>
</evidence>
<keyword evidence="2 8" id="KW-0813">Transport</keyword>
<name>A0ABW8YZF2_9FLAO</name>
<evidence type="ECO:0000259" key="11">
    <source>
        <dbReference type="Pfam" id="PF07715"/>
    </source>
</evidence>